<keyword evidence="4" id="KW-1185">Reference proteome</keyword>
<feature type="signal peptide" evidence="1">
    <location>
        <begin position="1"/>
        <end position="23"/>
    </location>
</feature>
<gene>
    <name evidence="3" type="ORF">EWE74_06610</name>
</gene>
<feature type="chain" id="PRO_5020197342" evidence="1">
    <location>
        <begin position="24"/>
        <end position="250"/>
    </location>
</feature>
<dbReference type="RefSeq" id="WP_130140693.1">
    <property type="nucleotide sequence ID" value="NZ_SGIT01000001.1"/>
</dbReference>
<comment type="caution">
    <text evidence="3">The sequence shown here is derived from an EMBL/GenBank/DDBJ whole genome shotgun (WGS) entry which is preliminary data.</text>
</comment>
<dbReference type="EMBL" id="SGIT01000001">
    <property type="protein sequence ID" value="RZF62467.1"/>
    <property type="molecule type" value="Genomic_DNA"/>
</dbReference>
<protein>
    <submittedName>
        <fullName evidence="3">DUF4397 domain-containing protein</fullName>
    </submittedName>
</protein>
<evidence type="ECO:0000313" key="3">
    <source>
        <dbReference type="EMBL" id="RZF62467.1"/>
    </source>
</evidence>
<dbReference type="OrthoDB" id="706927at2"/>
<dbReference type="Pfam" id="PF14344">
    <property type="entry name" value="DUF4397"/>
    <property type="match status" value="1"/>
</dbReference>
<evidence type="ECO:0000259" key="2">
    <source>
        <dbReference type="Pfam" id="PF14344"/>
    </source>
</evidence>
<dbReference type="PROSITE" id="PS51257">
    <property type="entry name" value="PROKAR_LIPOPROTEIN"/>
    <property type="match status" value="1"/>
</dbReference>
<sequence>MKKLSLQSCFLLFITVLTFSSCLKDNDEGPLNNMPAAGLMYFVNSYAGAESGLLYRLDGNIIGNPLDGSPMVLKYQTFSGAQLLYPGSRKLTITNYNNDQTVLIDTTLTIKVDSGYTSFVYGTNEEPTFAMTQDKVIENLRQNESGIRFLNLAAGVEGVNLLIEGEDEPLYSNRPIETGASVVANQAFKVQKSGVYTFKVTDADGNELVKREYKKDNGTGLLDRSYYTIMLTGKPGDEKAPLYIGVVEHR</sequence>
<proteinExistence type="predicted"/>
<evidence type="ECO:0000256" key="1">
    <source>
        <dbReference type="SAM" id="SignalP"/>
    </source>
</evidence>
<dbReference type="Proteomes" id="UP000292855">
    <property type="component" value="Unassembled WGS sequence"/>
</dbReference>
<accession>A0A4Q6XZW1</accession>
<evidence type="ECO:0000313" key="4">
    <source>
        <dbReference type="Proteomes" id="UP000292855"/>
    </source>
</evidence>
<reference evidence="3 4" key="1">
    <citation type="submission" date="2019-02" db="EMBL/GenBank/DDBJ databases">
        <authorList>
            <person name="Li Y."/>
        </authorList>
    </citation>
    <scope>NUCLEOTIDE SEQUENCE [LARGE SCALE GENOMIC DNA]</scope>
    <source>
        <strain evidence="3 4">30C10-4-7</strain>
    </source>
</reference>
<feature type="domain" description="DUF4397" evidence="2">
    <location>
        <begin position="73"/>
        <end position="160"/>
    </location>
</feature>
<organism evidence="3 4">
    <name type="scientific">Sphingobacterium corticibacterium</name>
    <dbReference type="NCBI Taxonomy" id="2484746"/>
    <lineage>
        <taxon>Bacteria</taxon>
        <taxon>Pseudomonadati</taxon>
        <taxon>Bacteroidota</taxon>
        <taxon>Sphingobacteriia</taxon>
        <taxon>Sphingobacteriales</taxon>
        <taxon>Sphingobacteriaceae</taxon>
        <taxon>Sphingobacterium</taxon>
    </lineage>
</organism>
<name>A0A4Q6XZW1_9SPHI</name>
<keyword evidence="1" id="KW-0732">Signal</keyword>
<dbReference type="AlphaFoldDB" id="A0A4Q6XZW1"/>
<dbReference type="InterPro" id="IPR025510">
    <property type="entry name" value="DUF4397"/>
</dbReference>